<name>A0A2G4EYT5_9CYAN</name>
<evidence type="ECO:0000256" key="1">
    <source>
        <dbReference type="ARBA" id="ARBA00004167"/>
    </source>
</evidence>
<dbReference type="Proteomes" id="UP000226442">
    <property type="component" value="Unassembled WGS sequence"/>
</dbReference>
<keyword evidence="3 7" id="KW-0812">Transmembrane</keyword>
<evidence type="ECO:0000256" key="5">
    <source>
        <dbReference type="ARBA" id="ARBA00023136"/>
    </source>
</evidence>
<keyword evidence="9" id="KW-1185">Reference proteome</keyword>
<dbReference type="OrthoDB" id="516821at2"/>
<evidence type="ECO:0000256" key="7">
    <source>
        <dbReference type="HAMAP-Rule" id="MF_01329"/>
    </source>
</evidence>
<keyword evidence="2 7" id="KW-0602">Photosynthesis</keyword>
<evidence type="ECO:0000313" key="9">
    <source>
        <dbReference type="Proteomes" id="UP000226442"/>
    </source>
</evidence>
<dbReference type="EMBL" id="NXIB02000084">
    <property type="protein sequence ID" value="PHX54681.1"/>
    <property type="molecule type" value="Genomic_DNA"/>
</dbReference>
<protein>
    <recommendedName>
        <fullName evidence="7">Photosystem II reaction center protein Psb30</fullName>
    </recommendedName>
    <alternativeName>
        <fullName evidence="7">Photosystem II reaction center protein Ycf12</fullName>
    </alternativeName>
</protein>
<dbReference type="GO" id="GO:0031676">
    <property type="term" value="C:plasma membrane-derived thylakoid membrane"/>
    <property type="evidence" value="ECO:0007669"/>
    <property type="project" value="UniProtKB-SubCell"/>
</dbReference>
<keyword evidence="5 7" id="KW-0472">Membrane</keyword>
<evidence type="ECO:0000313" key="8">
    <source>
        <dbReference type="EMBL" id="PHX54681.1"/>
    </source>
</evidence>
<comment type="function">
    <text evidence="7">A core subunit of photosystem II (PSII), probably helps stabilize the reaction center.</text>
</comment>
<dbReference type="Pfam" id="PF05969">
    <property type="entry name" value="PSII_Ycf12"/>
    <property type="match status" value="1"/>
</dbReference>
<proteinExistence type="inferred from homology"/>
<keyword evidence="4 7" id="KW-1133">Transmembrane helix</keyword>
<dbReference type="RefSeq" id="WP_096830857.1">
    <property type="nucleotide sequence ID" value="NZ_NXIB02000084.1"/>
</dbReference>
<comment type="subcellular location">
    <subcellularLocation>
        <location evidence="7">Cellular thylakoid membrane</location>
        <topology evidence="7">Single-pass membrane protein</topology>
    </subcellularLocation>
    <subcellularLocation>
        <location evidence="1">Membrane</location>
        <topology evidence="1">Single-pass membrane protein</topology>
    </subcellularLocation>
</comment>
<evidence type="ECO:0000256" key="6">
    <source>
        <dbReference type="ARBA" id="ARBA00023276"/>
    </source>
</evidence>
<dbReference type="NCBIfam" id="NF010239">
    <property type="entry name" value="PRK13686.1"/>
    <property type="match status" value="1"/>
</dbReference>
<keyword evidence="7" id="KW-0793">Thylakoid</keyword>
<comment type="similarity">
    <text evidence="7">Belongs to the Psb30/Ycf12 family.</text>
</comment>
<dbReference type="InterPro" id="IPR010284">
    <property type="entry name" value="PSII_Ycf12_core-subunit"/>
</dbReference>
<feature type="transmembrane region" description="Helical" evidence="7">
    <location>
        <begin position="18"/>
        <end position="41"/>
    </location>
</feature>
<organism evidence="8 9">
    <name type="scientific">Tychonema bourrellyi FEM_GT703</name>
    <dbReference type="NCBI Taxonomy" id="2040638"/>
    <lineage>
        <taxon>Bacteria</taxon>
        <taxon>Bacillati</taxon>
        <taxon>Cyanobacteriota</taxon>
        <taxon>Cyanophyceae</taxon>
        <taxon>Oscillatoriophycideae</taxon>
        <taxon>Oscillatoriales</taxon>
        <taxon>Microcoleaceae</taxon>
        <taxon>Tychonema</taxon>
    </lineage>
</organism>
<evidence type="ECO:0000256" key="4">
    <source>
        <dbReference type="ARBA" id="ARBA00022989"/>
    </source>
</evidence>
<reference evidence="8" key="1">
    <citation type="submission" date="2017-10" db="EMBL/GenBank/DDBJ databases">
        <title>Draft genome sequence of the planktic cyanobacteria Tychonema bourrellyi isolated from alpine lentic freshwater.</title>
        <authorList>
            <person name="Tett A."/>
            <person name="Armanini F."/>
            <person name="Asnicar F."/>
            <person name="Boscaini A."/>
            <person name="Pasolli E."/>
            <person name="Zolfo M."/>
            <person name="Donati C."/>
            <person name="Salmaso N."/>
            <person name="Segata N."/>
        </authorList>
    </citation>
    <scope>NUCLEOTIDE SEQUENCE</scope>
    <source>
        <strain evidence="8">FEM_GT703</strain>
    </source>
</reference>
<dbReference type="HAMAP" id="MF_01329">
    <property type="entry name" value="PSII_Psb30_Ycf12"/>
    <property type="match status" value="1"/>
</dbReference>
<keyword evidence="6 7" id="KW-0604">Photosystem II</keyword>
<evidence type="ECO:0000256" key="3">
    <source>
        <dbReference type="ARBA" id="ARBA00022692"/>
    </source>
</evidence>
<accession>A0A2G4EYT5</accession>
<comment type="caution">
    <text evidence="8">The sequence shown here is derived from an EMBL/GenBank/DDBJ whole genome shotgun (WGS) entry which is preliminary data.</text>
</comment>
<dbReference type="GO" id="GO:0015979">
    <property type="term" value="P:photosynthesis"/>
    <property type="evidence" value="ECO:0007669"/>
    <property type="project" value="UniProtKB-KW"/>
</dbReference>
<dbReference type="GO" id="GO:0009523">
    <property type="term" value="C:photosystem II"/>
    <property type="evidence" value="ECO:0007669"/>
    <property type="project" value="UniProtKB-KW"/>
</dbReference>
<gene>
    <name evidence="7" type="primary">psb30</name>
    <name evidence="7" type="synonym">ycf12</name>
    <name evidence="8" type="ORF">CP500_014780</name>
</gene>
<evidence type="ECO:0000256" key="2">
    <source>
        <dbReference type="ARBA" id="ARBA00022531"/>
    </source>
</evidence>
<sequence length="46" mass="4759">MDFITDLFGGLGNVNFQLIIQVALLAAVVLSGPIVIFLLAAKGGDL</sequence>
<dbReference type="AlphaFoldDB" id="A0A2G4EYT5"/>
<comment type="subunit">
    <text evidence="7">PSII is composed of 1 copy each of membrane proteins PsbA, PsbB, PsbC, PsbD, PsbE, PsbF, PsbH, PsbI, PsbJ, PsbK, PsbL, PsbM, PsbT, PsbX, PsbY, PsbZ, Psb30/Ycf12, peripheral proteins PsbO, CyanoQ (PsbQ), PsbU, PsbV and a large number of cofactors. It forms dimeric complexes.</text>
</comment>